<feature type="compositionally biased region" description="Polar residues" evidence="1">
    <location>
        <begin position="89"/>
        <end position="99"/>
    </location>
</feature>
<feature type="compositionally biased region" description="Polar residues" evidence="1">
    <location>
        <begin position="611"/>
        <end position="621"/>
    </location>
</feature>
<feature type="compositionally biased region" description="Polar residues" evidence="1">
    <location>
        <begin position="106"/>
        <end position="117"/>
    </location>
</feature>
<feature type="compositionally biased region" description="Polar residues" evidence="1">
    <location>
        <begin position="754"/>
        <end position="785"/>
    </location>
</feature>
<feature type="region of interest" description="Disordered" evidence="1">
    <location>
        <begin position="1084"/>
        <end position="1176"/>
    </location>
</feature>
<protein>
    <submittedName>
        <fullName evidence="2">Uncharacterized protein</fullName>
    </submittedName>
</protein>
<feature type="region of interest" description="Disordered" evidence="1">
    <location>
        <begin position="611"/>
        <end position="693"/>
    </location>
</feature>
<feature type="compositionally biased region" description="Polar residues" evidence="1">
    <location>
        <begin position="293"/>
        <end position="303"/>
    </location>
</feature>
<feature type="region of interest" description="Disordered" evidence="1">
    <location>
        <begin position="1"/>
        <end position="348"/>
    </location>
</feature>
<evidence type="ECO:0000256" key="1">
    <source>
        <dbReference type="SAM" id="MobiDB-lite"/>
    </source>
</evidence>
<feature type="compositionally biased region" description="Low complexity" evidence="1">
    <location>
        <begin position="1109"/>
        <end position="1124"/>
    </location>
</feature>
<feature type="compositionally biased region" description="Polar residues" evidence="1">
    <location>
        <begin position="250"/>
        <end position="260"/>
    </location>
</feature>
<feature type="compositionally biased region" description="Polar residues" evidence="1">
    <location>
        <begin position="338"/>
        <end position="347"/>
    </location>
</feature>
<feature type="region of interest" description="Disordered" evidence="1">
    <location>
        <begin position="380"/>
        <end position="593"/>
    </location>
</feature>
<feature type="region of interest" description="Disordered" evidence="1">
    <location>
        <begin position="714"/>
        <end position="785"/>
    </location>
</feature>
<name>A0A8H5HG29_9AGAR</name>
<feature type="compositionally biased region" description="Polar residues" evidence="1">
    <location>
        <begin position="462"/>
        <end position="474"/>
    </location>
</feature>
<proteinExistence type="predicted"/>
<feature type="compositionally biased region" description="Basic and acidic residues" evidence="1">
    <location>
        <begin position="1033"/>
        <end position="1048"/>
    </location>
</feature>
<feature type="compositionally biased region" description="Polar residues" evidence="1">
    <location>
        <begin position="667"/>
        <end position="686"/>
    </location>
</feature>
<gene>
    <name evidence="2" type="ORF">D9615_002813</name>
</gene>
<evidence type="ECO:0000313" key="3">
    <source>
        <dbReference type="Proteomes" id="UP000565441"/>
    </source>
</evidence>
<feature type="compositionally biased region" description="Polar residues" evidence="1">
    <location>
        <begin position="1049"/>
        <end position="1059"/>
    </location>
</feature>
<feature type="compositionally biased region" description="Basic and acidic residues" evidence="1">
    <location>
        <begin position="884"/>
        <end position="893"/>
    </location>
</feature>
<sequence length="1194" mass="127755">MARRRAASPGPSWTVLEGTSCRSSTTPSSSPPSLNMQDESKRKRKTAAASLSAKKPPKKKSKADDGRGATLTHSADTSPPTPAREPSRPKSTPTIPLRQSTRRPAQRNASPGPSSQPIEMHRTRSHTSLVASKKRVRTPNADDDDGDKAPPRSSSLSKLPPGRAQKKSNAPPSDIGSFKAPLTTRKRTKKRTATSKEVIELFSSSEDEKGQPAKQRRHSTQITSRPKKKPQLATEIIDLCSDVDSPPLSRKTTTGRTAASSVKPAPKETPSGSREPSKRSSHRSNQKAKFADDTNTVSPSANALPTVEVHSFGRKSSSVDRQATQPPRTPESVAERPQATSGSPVSCSLTSTLTSALHTEVSNGHVHDNFVIPAIDPEAREKQGTEPQGGIRQSSKWTGAAEEFSGSMRDADSVEEDEELKQAIYASTMADGGDVPTHTNRKDAQEEKSDTEVRISEAFEASRSNPDALKSSSKAHAETIFSPKAVSTTRLPMSEPSAAQSALLPHSPTPSSPQNPVTNAPGDSVTAAFSYPPLSDPDEEEERELQDALIFSMSNSQSESGSPFAAPASSAARALSPETGPAHPSESFGMYDQEELDIDKAILQSVLSASADNISPSSPTADTVADPPGSLSSLEQPPAEPQSVQEEKELQITLAAQLSSGPPAHPVSSTPHATTPESDPATTTLSCDPFSVFNQEEQDIDEAIFQSVLDASMENMTPPTPAADISVSHATSSEELQPAQEQEELQIGPAILTSDLQPSSDIPRSTEAVSPTPRTLSPEPTTPVVLSSGTFYAAYDHEEQDTEDENFQPVLQASCTEHSPGAENAPQPQSEIDTSPAVAVDNKPPPASFQAVDTHEDMYASAVVNTTGQNSASPATLTARKKSTHEALPESKRPWSSALRSEHSAFQTSSIPVFIPGLLTQRLFAQSFLPPKAMASLATHVVVDDAQKRSEHAIGSPRRCENFEMELAPKAVAHDTSEMVADDSVDPLRLKLSGDKEDVGANPLMEALKEDPSLAQAQNESRLAIEMLMKAQETKHRATTPVRDHHVGESSQPYPQTPTHKPDDTEPYATLAQTHTLIPDTAEAVPHQQPQAPTSSEASPQPQPAQRRLSQTVSSLSESTSLNDSPPPSTSLSAPFDASHFYIRSLSPDDDDDLSTEVTNKILDMPALPPSGTEDDDDYLQAHWFSYPDLDVTG</sequence>
<dbReference type="AlphaFoldDB" id="A0A8H5HG29"/>
<comment type="caution">
    <text evidence="2">The sequence shown here is derived from an EMBL/GenBank/DDBJ whole genome shotgun (WGS) entry which is preliminary data.</text>
</comment>
<organism evidence="2 3">
    <name type="scientific">Tricholomella constricta</name>
    <dbReference type="NCBI Taxonomy" id="117010"/>
    <lineage>
        <taxon>Eukaryota</taxon>
        <taxon>Fungi</taxon>
        <taxon>Dikarya</taxon>
        <taxon>Basidiomycota</taxon>
        <taxon>Agaricomycotina</taxon>
        <taxon>Agaricomycetes</taxon>
        <taxon>Agaricomycetidae</taxon>
        <taxon>Agaricales</taxon>
        <taxon>Tricholomatineae</taxon>
        <taxon>Lyophyllaceae</taxon>
        <taxon>Tricholomella</taxon>
    </lineage>
</organism>
<accession>A0A8H5HG29</accession>
<feature type="compositionally biased region" description="Basic and acidic residues" evidence="1">
    <location>
        <begin position="440"/>
        <end position="457"/>
    </location>
</feature>
<feature type="compositionally biased region" description="Low complexity" evidence="1">
    <location>
        <begin position="19"/>
        <end position="33"/>
    </location>
</feature>
<feature type="region of interest" description="Disordered" evidence="1">
    <location>
        <begin position="816"/>
        <end position="843"/>
    </location>
</feature>
<dbReference type="EMBL" id="JAACJP010000008">
    <property type="protein sequence ID" value="KAF5382707.1"/>
    <property type="molecule type" value="Genomic_DNA"/>
</dbReference>
<evidence type="ECO:0000313" key="2">
    <source>
        <dbReference type="EMBL" id="KAF5382707.1"/>
    </source>
</evidence>
<dbReference type="OrthoDB" id="10660598at2759"/>
<feature type="compositionally biased region" description="Low complexity" evidence="1">
    <location>
        <begin position="558"/>
        <end position="577"/>
    </location>
</feature>
<feature type="compositionally biased region" description="Low complexity" evidence="1">
    <location>
        <begin position="151"/>
        <end position="161"/>
    </location>
</feature>
<feature type="compositionally biased region" description="Polar residues" evidence="1">
    <location>
        <begin position="1088"/>
        <end position="1100"/>
    </location>
</feature>
<feature type="compositionally biased region" description="Basic residues" evidence="1">
    <location>
        <begin position="214"/>
        <end position="230"/>
    </location>
</feature>
<reference evidence="2 3" key="1">
    <citation type="journal article" date="2020" name="ISME J.">
        <title>Uncovering the hidden diversity of litter-decomposition mechanisms in mushroom-forming fungi.</title>
        <authorList>
            <person name="Floudas D."/>
            <person name="Bentzer J."/>
            <person name="Ahren D."/>
            <person name="Johansson T."/>
            <person name="Persson P."/>
            <person name="Tunlid A."/>
        </authorList>
    </citation>
    <scope>NUCLEOTIDE SEQUENCE [LARGE SCALE GENOMIC DNA]</scope>
    <source>
        <strain evidence="2 3">CBS 661.87</strain>
    </source>
</reference>
<feature type="compositionally biased region" description="Polar residues" evidence="1">
    <location>
        <begin position="314"/>
        <end position="326"/>
    </location>
</feature>
<dbReference type="Proteomes" id="UP000565441">
    <property type="component" value="Unassembled WGS sequence"/>
</dbReference>
<feature type="region of interest" description="Disordered" evidence="1">
    <location>
        <begin position="869"/>
        <end position="896"/>
    </location>
</feature>
<feature type="compositionally biased region" description="Basic residues" evidence="1">
    <location>
        <begin position="184"/>
        <end position="193"/>
    </location>
</feature>
<keyword evidence="3" id="KW-1185">Reference proteome</keyword>
<feature type="region of interest" description="Disordered" evidence="1">
    <location>
        <begin position="1033"/>
        <end position="1067"/>
    </location>
</feature>